<dbReference type="Gene3D" id="2.30.30.60">
    <property type="match status" value="1"/>
</dbReference>
<dbReference type="Proteomes" id="UP001220964">
    <property type="component" value="Unassembled WGS sequence"/>
</dbReference>
<feature type="transmembrane region" description="Helical" evidence="9">
    <location>
        <begin position="431"/>
        <end position="449"/>
    </location>
</feature>
<dbReference type="PANTHER" id="PTHR30347:SF1">
    <property type="entry name" value="MECHANOSENSITIVE CHANNEL MSCK"/>
    <property type="match status" value="1"/>
</dbReference>
<feature type="transmembrane region" description="Helical" evidence="9">
    <location>
        <begin position="246"/>
        <end position="271"/>
    </location>
</feature>
<feature type="region of interest" description="Disordered" evidence="8">
    <location>
        <begin position="775"/>
        <end position="821"/>
    </location>
</feature>
<evidence type="ECO:0000256" key="2">
    <source>
        <dbReference type="ARBA" id="ARBA00008017"/>
    </source>
</evidence>
<evidence type="ECO:0000313" key="14">
    <source>
        <dbReference type="EMBL" id="MDF0602020.1"/>
    </source>
</evidence>
<feature type="domain" description="Mechanosensitive ion channel MscS" evidence="11">
    <location>
        <begin position="605"/>
        <end position="672"/>
    </location>
</feature>
<feature type="transmembrane region" description="Helical" evidence="9">
    <location>
        <begin position="328"/>
        <end position="347"/>
    </location>
</feature>
<name>A0AAE3TAW5_9RHOB</name>
<feature type="chain" id="PRO_5041997855" evidence="10">
    <location>
        <begin position="30"/>
        <end position="821"/>
    </location>
</feature>
<dbReference type="InterPro" id="IPR010920">
    <property type="entry name" value="LSM_dom_sf"/>
</dbReference>
<evidence type="ECO:0000256" key="3">
    <source>
        <dbReference type="ARBA" id="ARBA00022475"/>
    </source>
</evidence>
<evidence type="ECO:0000259" key="12">
    <source>
        <dbReference type="Pfam" id="PF12607"/>
    </source>
</evidence>
<organism evidence="14 15">
    <name type="scientific">Psychromarinibacter sediminicola</name>
    <dbReference type="NCBI Taxonomy" id="3033385"/>
    <lineage>
        <taxon>Bacteria</taxon>
        <taxon>Pseudomonadati</taxon>
        <taxon>Pseudomonadota</taxon>
        <taxon>Alphaproteobacteria</taxon>
        <taxon>Rhodobacterales</taxon>
        <taxon>Paracoccaceae</taxon>
        <taxon>Psychromarinibacter</taxon>
    </lineage>
</organism>
<dbReference type="EMBL" id="JARGYC010000040">
    <property type="protein sequence ID" value="MDF0602020.1"/>
    <property type="molecule type" value="Genomic_DNA"/>
</dbReference>
<dbReference type="SUPFAM" id="SSF50182">
    <property type="entry name" value="Sm-like ribonucleoproteins"/>
    <property type="match status" value="1"/>
</dbReference>
<evidence type="ECO:0000256" key="6">
    <source>
        <dbReference type="ARBA" id="ARBA00023136"/>
    </source>
</evidence>
<keyword evidence="10" id="KW-0732">Signal</keyword>
<sequence length="821" mass="88355">MSAMLARFLLVLCLGLAIGGAAATGPVFAQEAAAPETIDYEAWERVATRAEAAVDSARASNEALETLRAEIDGWRERFLQAQTVNASRIETLRAQIEALGPAPAEGEAEVAELSERRQTLNQQLSEALAPVRRAEEAFSRAEGLIRRIDALIRLRQADALLSIGPSPLNPAIWPDAVTAFVTSVRAVWTEMQAQWASEVRRESLRQQLPQTILYIVIAGALLLRGRPAMVKLTQAVLTRSKGRARALAAFITSLFQVVLPVLGLALLAAALQATGMLGIRGEVLVRSLTVAGFSVFVARWLSQRLYPIHPDAPRPMPVPADGGRGMRFYTTMLGVLVGLFVLIDGLVEYESYSEATQAVVYFPLILVSGLIFVRIGRILTTTARPNDPHGEAVAAAFAHSTQRLIGQALVLVGFASPLLAAIGYLNAADFVIQPMALTLLLLGVLRVFHDLVVELHALFTGRTAEESHQALGPSAVSFLLVLASVPLFALIWGARVADLTEIWAMAREGVMLGDTRLSPGTLLTLILVFIVLYAATRLFQGALKSTILPKTKLDPGGQNAVISGIGYLGIFLAAILAVTAAGIDLSALAFVAGALSVGIGFGLQNVVSNFISGIILLVERPVAEGDWIEVGGHMGIVKDISVRSTRIETFDRNDVIVPNADFISGTVKNWTRGNVMGRIIVQVGVAYGTDTRKVQQILTEIAHEHPLVTLDPEPAVDFLEFGASSLDFQIRMVLRDIGYGLDVRTEIRHRIAERFAEEGIEIPFAQQDIWLRNPETLRPSAAAPQPRALPEAEDVPEAPSATATETVRGEDVQDGGGGEDQ</sequence>
<feature type="transmembrane region" description="Helical" evidence="9">
    <location>
        <begin position="587"/>
        <end position="607"/>
    </location>
</feature>
<dbReference type="InterPro" id="IPR052702">
    <property type="entry name" value="MscS-like_channel"/>
</dbReference>
<dbReference type="InterPro" id="IPR006685">
    <property type="entry name" value="MscS_channel_2nd"/>
</dbReference>
<evidence type="ECO:0000256" key="8">
    <source>
        <dbReference type="SAM" id="MobiDB-lite"/>
    </source>
</evidence>
<evidence type="ECO:0000256" key="9">
    <source>
        <dbReference type="SAM" id="Phobius"/>
    </source>
</evidence>
<accession>A0AAE3TAW5</accession>
<dbReference type="RefSeq" id="WP_275568158.1">
    <property type="nucleotide sequence ID" value="NZ_JARGYC010000040.1"/>
</dbReference>
<feature type="domain" description="Mechanosensitive ion channel MscS C-terminal" evidence="13">
    <location>
        <begin position="680"/>
        <end position="762"/>
    </location>
</feature>
<feature type="signal peptide" evidence="10">
    <location>
        <begin position="1"/>
        <end position="29"/>
    </location>
</feature>
<dbReference type="InterPro" id="IPR011066">
    <property type="entry name" value="MscS_channel_C_sf"/>
</dbReference>
<feature type="transmembrane region" description="Helical" evidence="9">
    <location>
        <begin position="404"/>
        <end position="425"/>
    </location>
</feature>
<feature type="transmembrane region" description="Helical" evidence="9">
    <location>
        <begin position="560"/>
        <end position="581"/>
    </location>
</feature>
<dbReference type="AlphaFoldDB" id="A0AAE3TAW5"/>
<comment type="similarity">
    <text evidence="2">Belongs to the MscS (TC 1.A.23) family.</text>
</comment>
<dbReference type="PROSITE" id="PS01246">
    <property type="entry name" value="UPF0003"/>
    <property type="match status" value="1"/>
</dbReference>
<dbReference type="GO" id="GO:0005886">
    <property type="term" value="C:plasma membrane"/>
    <property type="evidence" value="ECO:0007669"/>
    <property type="project" value="UniProtKB-SubCell"/>
</dbReference>
<protein>
    <submittedName>
        <fullName evidence="14">DUF3772 domain-containing protein</fullName>
    </submittedName>
</protein>
<evidence type="ECO:0000259" key="13">
    <source>
        <dbReference type="Pfam" id="PF21082"/>
    </source>
</evidence>
<dbReference type="InterPro" id="IPR049278">
    <property type="entry name" value="MS_channel_C"/>
</dbReference>
<keyword evidence="4 9" id="KW-0812">Transmembrane</keyword>
<keyword evidence="5 9" id="KW-1133">Transmembrane helix</keyword>
<feature type="domain" description="DUF3772" evidence="12">
    <location>
        <begin position="132"/>
        <end position="191"/>
    </location>
</feature>
<dbReference type="InterPro" id="IPR011014">
    <property type="entry name" value="MscS_channel_TM-2"/>
</dbReference>
<feature type="transmembrane region" description="Helical" evidence="9">
    <location>
        <begin position="517"/>
        <end position="539"/>
    </location>
</feature>
<proteinExistence type="inferred from homology"/>
<feature type="transmembrane region" description="Helical" evidence="9">
    <location>
        <begin position="208"/>
        <end position="225"/>
    </location>
</feature>
<reference evidence="14" key="1">
    <citation type="submission" date="2023-03" db="EMBL/GenBank/DDBJ databases">
        <title>Multiphase analysis and comparison of six strains from genera Psychromarinibacter, Lutimaribacter, and Maritimibacter, including a novel species: Psychromarinibacter sediminicola sp. nov.</title>
        <authorList>
            <person name="Wang Y.-H."/>
            <person name="Ye M.-Q."/>
            <person name="Du Z.-J."/>
        </authorList>
    </citation>
    <scope>NUCLEOTIDE SEQUENCE</scope>
    <source>
        <strain evidence="14">C21-152</strain>
    </source>
</reference>
<dbReference type="InterPro" id="IPR006686">
    <property type="entry name" value="MscS_channel_CS"/>
</dbReference>
<evidence type="ECO:0000256" key="5">
    <source>
        <dbReference type="ARBA" id="ARBA00022989"/>
    </source>
</evidence>
<evidence type="ECO:0000256" key="7">
    <source>
        <dbReference type="SAM" id="Coils"/>
    </source>
</evidence>
<comment type="caution">
    <text evidence="14">The sequence shown here is derived from an EMBL/GenBank/DDBJ whole genome shotgun (WGS) entry which is preliminary data.</text>
</comment>
<evidence type="ECO:0000313" key="15">
    <source>
        <dbReference type="Proteomes" id="UP001220964"/>
    </source>
</evidence>
<feature type="transmembrane region" description="Helical" evidence="9">
    <location>
        <begin position="359"/>
        <end position="376"/>
    </location>
</feature>
<gene>
    <name evidence="14" type="ORF">P1J78_14850</name>
</gene>
<feature type="coiled-coil region" evidence="7">
    <location>
        <begin position="47"/>
        <end position="77"/>
    </location>
</feature>
<dbReference type="Pfam" id="PF12607">
    <property type="entry name" value="DUF3772"/>
    <property type="match status" value="1"/>
</dbReference>
<dbReference type="PANTHER" id="PTHR30347">
    <property type="entry name" value="POTASSIUM CHANNEL RELATED"/>
    <property type="match status" value="1"/>
</dbReference>
<dbReference type="SUPFAM" id="SSF82861">
    <property type="entry name" value="Mechanosensitive channel protein MscS (YggB), transmembrane region"/>
    <property type="match status" value="1"/>
</dbReference>
<dbReference type="GO" id="GO:0008381">
    <property type="term" value="F:mechanosensitive monoatomic ion channel activity"/>
    <property type="evidence" value="ECO:0007669"/>
    <property type="project" value="UniProtKB-ARBA"/>
</dbReference>
<dbReference type="Gene3D" id="3.30.70.100">
    <property type="match status" value="1"/>
</dbReference>
<evidence type="ECO:0000256" key="10">
    <source>
        <dbReference type="SAM" id="SignalP"/>
    </source>
</evidence>
<keyword evidence="15" id="KW-1185">Reference proteome</keyword>
<evidence type="ECO:0000256" key="1">
    <source>
        <dbReference type="ARBA" id="ARBA00004651"/>
    </source>
</evidence>
<dbReference type="InterPro" id="IPR023408">
    <property type="entry name" value="MscS_beta-dom_sf"/>
</dbReference>
<evidence type="ECO:0000259" key="11">
    <source>
        <dbReference type="Pfam" id="PF00924"/>
    </source>
</evidence>
<keyword evidence="6 9" id="KW-0472">Membrane</keyword>
<dbReference type="InterPro" id="IPR022249">
    <property type="entry name" value="DUF3772"/>
</dbReference>
<feature type="transmembrane region" description="Helical" evidence="9">
    <location>
        <begin position="470"/>
        <end position="497"/>
    </location>
</feature>
<keyword evidence="7" id="KW-0175">Coiled coil</keyword>
<dbReference type="Gene3D" id="1.10.287.1260">
    <property type="match status" value="1"/>
</dbReference>
<comment type="subcellular location">
    <subcellularLocation>
        <location evidence="1">Cell membrane</location>
        <topology evidence="1">Multi-pass membrane protein</topology>
    </subcellularLocation>
</comment>
<evidence type="ECO:0000256" key="4">
    <source>
        <dbReference type="ARBA" id="ARBA00022692"/>
    </source>
</evidence>
<dbReference type="SUPFAM" id="SSF82689">
    <property type="entry name" value="Mechanosensitive channel protein MscS (YggB), C-terminal domain"/>
    <property type="match status" value="1"/>
</dbReference>
<dbReference type="Pfam" id="PF21082">
    <property type="entry name" value="MS_channel_3rd"/>
    <property type="match status" value="1"/>
</dbReference>
<keyword evidence="3" id="KW-1003">Cell membrane</keyword>
<dbReference type="Pfam" id="PF00924">
    <property type="entry name" value="MS_channel_2nd"/>
    <property type="match status" value="1"/>
</dbReference>